<evidence type="ECO:0000256" key="1">
    <source>
        <dbReference type="SAM" id="MobiDB-lite"/>
    </source>
</evidence>
<comment type="caution">
    <text evidence="3">The sequence shown here is derived from an EMBL/GenBank/DDBJ whole genome shotgun (WGS) entry which is preliminary data.</text>
</comment>
<name>A0A2N5S2J1_9BASI</name>
<dbReference type="Proteomes" id="UP000235392">
    <property type="component" value="Unassembled WGS sequence"/>
</dbReference>
<evidence type="ECO:0000313" key="4">
    <source>
        <dbReference type="EMBL" id="PLW31017.1"/>
    </source>
</evidence>
<evidence type="ECO:0000313" key="5">
    <source>
        <dbReference type="Proteomes" id="UP000235392"/>
    </source>
</evidence>
<feature type="domain" description="Beta-glucuronidase C-terminal" evidence="2">
    <location>
        <begin position="380"/>
        <end position="487"/>
    </location>
</feature>
<evidence type="ECO:0000313" key="3">
    <source>
        <dbReference type="EMBL" id="PLW07475.1"/>
    </source>
</evidence>
<proteinExistence type="predicted"/>
<gene>
    <name evidence="4" type="ORF">PCASD_16014</name>
    <name evidence="3" type="ORF">PCASD_22964</name>
</gene>
<dbReference type="InterPro" id="IPR017853">
    <property type="entry name" value="GH"/>
</dbReference>
<dbReference type="InterPro" id="IPR031728">
    <property type="entry name" value="GlcAase_C"/>
</dbReference>
<sequence>MFKEHLFFISLLNFHALILASAAGLITLRFDRQWALLPIRSPHPLGLSFEFFAFPSYMTEVKQTAQCLLNLKEAYGAPPAIRIGGTTQDRAVYDPKQTQPIRYSLAPGETVPRKITFGPRFIELASDLKGPTTIGLNRQSGDQANTGLAALNAVQTMKNLYAIELGNEPEYWGRSSPEARGKRWTPEADQKSQTAWQQVISKKVNRPRLIQAGIFLSPPRWSVQQLAPQEGQNIAYVNSFGGHAYPQSACGRSVASLPKLMAHSEIVRFVRRFKPEVLAAMKVHRPYHFSETNSATCGGRGISATFGAGLWLVDYVFQSLILGVHRLYFHQGTINHSPYSFWNQTKISAPYYGAYFTALALRGASQIGVVDTTDPNVAVYSMWKCKQMIRLVVYNSKFQDDKASFSSPEDRVKIDHLPDGVSSARLLRLTAKHAFIRAGGPERGQIQIGGAYFDDNTCKISSPPKYETVAVEKGSLELGIHQSEMIIIELDRKDLHSC</sequence>
<evidence type="ECO:0000259" key="2">
    <source>
        <dbReference type="Pfam" id="PF16862"/>
    </source>
</evidence>
<dbReference type="AlphaFoldDB" id="A0A2N5S2J1"/>
<protein>
    <recommendedName>
        <fullName evidence="2">Beta-glucuronidase C-terminal domain-containing protein</fullName>
    </recommendedName>
</protein>
<dbReference type="Gene3D" id="3.20.20.80">
    <property type="entry name" value="Glycosidases"/>
    <property type="match status" value="1"/>
</dbReference>
<dbReference type="EMBL" id="PGCI01001127">
    <property type="protein sequence ID" value="PLW07475.1"/>
    <property type="molecule type" value="Genomic_DNA"/>
</dbReference>
<dbReference type="PANTHER" id="PTHR36183">
    <property type="entry name" value="BETA-GLUCURONIDASE"/>
    <property type="match status" value="1"/>
</dbReference>
<accession>A0A2N5S2J1</accession>
<feature type="compositionally biased region" description="Basic and acidic residues" evidence="1">
    <location>
        <begin position="177"/>
        <end position="190"/>
    </location>
</feature>
<reference evidence="3 5" key="1">
    <citation type="submission" date="2017-11" db="EMBL/GenBank/DDBJ databases">
        <title>De novo assembly and phasing of dikaryotic genomes from two isolates of Puccinia coronata f. sp. avenae, the causal agent of oat crown rust.</title>
        <authorList>
            <person name="Miller M.E."/>
            <person name="Zhang Y."/>
            <person name="Omidvar V."/>
            <person name="Sperschneider J."/>
            <person name="Schwessinger B."/>
            <person name="Raley C."/>
            <person name="Palmer J.M."/>
            <person name="Garnica D."/>
            <person name="Upadhyaya N."/>
            <person name="Rathjen J."/>
            <person name="Taylor J.M."/>
            <person name="Park R.F."/>
            <person name="Dodds P.N."/>
            <person name="Hirsch C.D."/>
            <person name="Kianian S.F."/>
            <person name="Figueroa M."/>
        </authorList>
    </citation>
    <scope>NUCLEOTIDE SEQUENCE [LARGE SCALE GENOMIC DNA]</scope>
    <source>
        <strain evidence="3">12SD80</strain>
    </source>
</reference>
<organism evidence="3 5">
    <name type="scientific">Puccinia coronata f. sp. avenae</name>
    <dbReference type="NCBI Taxonomy" id="200324"/>
    <lineage>
        <taxon>Eukaryota</taxon>
        <taxon>Fungi</taxon>
        <taxon>Dikarya</taxon>
        <taxon>Basidiomycota</taxon>
        <taxon>Pucciniomycotina</taxon>
        <taxon>Pucciniomycetes</taxon>
        <taxon>Pucciniales</taxon>
        <taxon>Pucciniaceae</taxon>
        <taxon>Puccinia</taxon>
    </lineage>
</organism>
<dbReference type="InterPro" id="IPR052974">
    <property type="entry name" value="GH79_Enzymes"/>
</dbReference>
<dbReference type="PANTHER" id="PTHR36183:SF2">
    <property type="entry name" value="BETA-GLUCURONIDASE C-TERMINAL DOMAIN-CONTAINING PROTEIN"/>
    <property type="match status" value="1"/>
</dbReference>
<dbReference type="Pfam" id="PF16862">
    <property type="entry name" value="Glyco_hydro_79C"/>
    <property type="match status" value="1"/>
</dbReference>
<dbReference type="EMBL" id="PGCI01000280">
    <property type="protein sequence ID" value="PLW31017.1"/>
    <property type="molecule type" value="Genomic_DNA"/>
</dbReference>
<feature type="region of interest" description="Disordered" evidence="1">
    <location>
        <begin position="172"/>
        <end position="191"/>
    </location>
</feature>
<dbReference type="SUPFAM" id="SSF51445">
    <property type="entry name" value="(Trans)glycosidases"/>
    <property type="match status" value="1"/>
</dbReference>